<organism evidence="3 4">
    <name type="scientific">Strongylus vulgaris</name>
    <name type="common">Blood worm</name>
    <dbReference type="NCBI Taxonomy" id="40348"/>
    <lineage>
        <taxon>Eukaryota</taxon>
        <taxon>Metazoa</taxon>
        <taxon>Ecdysozoa</taxon>
        <taxon>Nematoda</taxon>
        <taxon>Chromadorea</taxon>
        <taxon>Rhabditida</taxon>
        <taxon>Rhabditina</taxon>
        <taxon>Rhabditomorpha</taxon>
        <taxon>Strongyloidea</taxon>
        <taxon>Strongylidae</taxon>
        <taxon>Strongylus</taxon>
    </lineage>
</organism>
<sequence length="347" mass="39943">MSGSPWASWALGSNVVKSSLDLAKVLNCDRNIRGCLSKKSPDEIYDAIQKVRSYGIGATDSLVPLDHNARKHLQDYYWFFISGGRAADMSAWLLCHPYDLTFTAPRKTAMIGLTNKEAALFTIMGVAPFMQKFSVNPTTYTDWNREKLINKLKKLVELDYSGTDMQNIIDEIIAYYVDRGEERNYEFYIDRYTQFISDTLFTVSLVDGAITRRNTGWDIYAYVLDHHNEAVWNDRVPKRLRGAAHASEFPYINGVYLLGEFKFDENDQVIADIFQQSIIEFVKNGAPKNQHVVWQDAGKDTKLRYLRIAPNPEMKSGFNNETVDFWHKLRKYAFDLIEMMPTKDSNT</sequence>
<evidence type="ECO:0000256" key="1">
    <source>
        <dbReference type="ARBA" id="ARBA00005964"/>
    </source>
</evidence>
<dbReference type="InterPro" id="IPR029058">
    <property type="entry name" value="AB_hydrolase_fold"/>
</dbReference>
<proteinExistence type="inferred from homology"/>
<dbReference type="Pfam" id="PF00135">
    <property type="entry name" value="COesterase"/>
    <property type="match status" value="1"/>
</dbReference>
<keyword evidence="4" id="KW-1185">Reference proteome</keyword>
<dbReference type="InterPro" id="IPR051093">
    <property type="entry name" value="Neuroligin/BSAL"/>
</dbReference>
<feature type="domain" description="Carboxylesterase type B" evidence="2">
    <location>
        <begin position="1"/>
        <end position="326"/>
    </location>
</feature>
<dbReference type="InterPro" id="IPR002018">
    <property type="entry name" value="CarbesteraseB"/>
</dbReference>
<evidence type="ECO:0000259" key="2">
    <source>
        <dbReference type="Pfam" id="PF00135"/>
    </source>
</evidence>
<name>A0A3P7LBE9_STRVU</name>
<accession>A0A3P7LBE9</accession>
<dbReference type="SUPFAM" id="SSF53474">
    <property type="entry name" value="alpha/beta-Hydrolases"/>
    <property type="match status" value="1"/>
</dbReference>
<dbReference type="PANTHER" id="PTHR43903">
    <property type="entry name" value="NEUROLIGIN"/>
    <property type="match status" value="1"/>
</dbReference>
<comment type="similarity">
    <text evidence="1">Belongs to the type-B carboxylesterase/lipase family.</text>
</comment>
<dbReference type="Gene3D" id="3.40.50.1820">
    <property type="entry name" value="alpha/beta hydrolase"/>
    <property type="match status" value="1"/>
</dbReference>
<protein>
    <recommendedName>
        <fullName evidence="2">Carboxylesterase type B domain-containing protein</fullName>
    </recommendedName>
</protein>
<dbReference type="AlphaFoldDB" id="A0A3P7LBE9"/>
<reference evidence="3 4" key="1">
    <citation type="submission" date="2018-11" db="EMBL/GenBank/DDBJ databases">
        <authorList>
            <consortium name="Pathogen Informatics"/>
        </authorList>
    </citation>
    <scope>NUCLEOTIDE SEQUENCE [LARGE SCALE GENOMIC DNA]</scope>
</reference>
<evidence type="ECO:0000313" key="3">
    <source>
        <dbReference type="EMBL" id="VDM76582.1"/>
    </source>
</evidence>
<feature type="non-terminal residue" evidence="3">
    <location>
        <position position="347"/>
    </location>
</feature>
<dbReference type="OrthoDB" id="5854651at2759"/>
<gene>
    <name evidence="3" type="ORF">SVUK_LOCUS11580</name>
</gene>
<dbReference type="Proteomes" id="UP000270094">
    <property type="component" value="Unassembled WGS sequence"/>
</dbReference>
<evidence type="ECO:0000313" key="4">
    <source>
        <dbReference type="Proteomes" id="UP000270094"/>
    </source>
</evidence>
<dbReference type="EMBL" id="UYYB01097272">
    <property type="protein sequence ID" value="VDM76582.1"/>
    <property type="molecule type" value="Genomic_DNA"/>
</dbReference>